<protein>
    <recommendedName>
        <fullName evidence="1">Transposable element P transposase-like RNase H domain-containing protein</fullName>
    </recommendedName>
</protein>
<sequence length="106" mass="12248">MQRKQHMFLCCKACYHLTRTLCTYFQFAQIGAKQLHDFLDLLIRKLEDIGIRVVAVVSDNNSINRKAMSFFADPPKLSIVYRHPLGLIKALVLYPGHCAYPKMHPK</sequence>
<comment type="caution">
    <text evidence="2">The sequence shown here is derived from an EMBL/GenBank/DDBJ whole genome shotgun (WGS) entry which is preliminary data.</text>
</comment>
<dbReference type="EMBL" id="JABSTR010000988">
    <property type="protein sequence ID" value="KAH9383163.1"/>
    <property type="molecule type" value="Genomic_DNA"/>
</dbReference>
<accession>A0A9J6H667</accession>
<evidence type="ECO:0000313" key="3">
    <source>
        <dbReference type="Proteomes" id="UP000821853"/>
    </source>
</evidence>
<feature type="domain" description="Transposable element P transposase-like RNase H" evidence="1">
    <location>
        <begin position="23"/>
        <end position="69"/>
    </location>
</feature>
<organism evidence="2 3">
    <name type="scientific">Haemaphysalis longicornis</name>
    <name type="common">Bush tick</name>
    <dbReference type="NCBI Taxonomy" id="44386"/>
    <lineage>
        <taxon>Eukaryota</taxon>
        <taxon>Metazoa</taxon>
        <taxon>Ecdysozoa</taxon>
        <taxon>Arthropoda</taxon>
        <taxon>Chelicerata</taxon>
        <taxon>Arachnida</taxon>
        <taxon>Acari</taxon>
        <taxon>Parasitiformes</taxon>
        <taxon>Ixodida</taxon>
        <taxon>Ixodoidea</taxon>
        <taxon>Ixodidae</taxon>
        <taxon>Haemaphysalinae</taxon>
        <taxon>Haemaphysalis</taxon>
    </lineage>
</organism>
<dbReference type="Proteomes" id="UP000821853">
    <property type="component" value="Unassembled WGS sequence"/>
</dbReference>
<dbReference type="Pfam" id="PF21787">
    <property type="entry name" value="TNP-like_RNaseH_N"/>
    <property type="match status" value="1"/>
</dbReference>
<proteinExistence type="predicted"/>
<evidence type="ECO:0000313" key="2">
    <source>
        <dbReference type="EMBL" id="KAH9383163.1"/>
    </source>
</evidence>
<dbReference type="AlphaFoldDB" id="A0A9J6H667"/>
<keyword evidence="3" id="KW-1185">Reference proteome</keyword>
<dbReference type="VEuPathDB" id="VectorBase:HLOH_045479"/>
<reference evidence="2 3" key="1">
    <citation type="journal article" date="2020" name="Cell">
        <title>Large-Scale Comparative Analyses of Tick Genomes Elucidate Their Genetic Diversity and Vector Capacities.</title>
        <authorList>
            <consortium name="Tick Genome and Microbiome Consortium (TIGMIC)"/>
            <person name="Jia N."/>
            <person name="Wang J."/>
            <person name="Shi W."/>
            <person name="Du L."/>
            <person name="Sun Y."/>
            <person name="Zhan W."/>
            <person name="Jiang J.F."/>
            <person name="Wang Q."/>
            <person name="Zhang B."/>
            <person name="Ji P."/>
            <person name="Bell-Sakyi L."/>
            <person name="Cui X.M."/>
            <person name="Yuan T.T."/>
            <person name="Jiang B.G."/>
            <person name="Yang W.F."/>
            <person name="Lam T.T."/>
            <person name="Chang Q.C."/>
            <person name="Ding S.J."/>
            <person name="Wang X.J."/>
            <person name="Zhu J.G."/>
            <person name="Ruan X.D."/>
            <person name="Zhao L."/>
            <person name="Wei J.T."/>
            <person name="Ye R.Z."/>
            <person name="Que T.C."/>
            <person name="Du C.H."/>
            <person name="Zhou Y.H."/>
            <person name="Cheng J.X."/>
            <person name="Dai P.F."/>
            <person name="Guo W.B."/>
            <person name="Han X.H."/>
            <person name="Huang E.J."/>
            <person name="Li L.F."/>
            <person name="Wei W."/>
            <person name="Gao Y.C."/>
            <person name="Liu J.Z."/>
            <person name="Shao H.Z."/>
            <person name="Wang X."/>
            <person name="Wang C.C."/>
            <person name="Yang T.C."/>
            <person name="Huo Q.B."/>
            <person name="Li W."/>
            <person name="Chen H.Y."/>
            <person name="Chen S.E."/>
            <person name="Zhou L.G."/>
            <person name="Ni X.B."/>
            <person name="Tian J.H."/>
            <person name="Sheng Y."/>
            <person name="Liu T."/>
            <person name="Pan Y.S."/>
            <person name="Xia L.Y."/>
            <person name="Li J."/>
            <person name="Zhao F."/>
            <person name="Cao W.C."/>
        </authorList>
    </citation>
    <scope>NUCLEOTIDE SEQUENCE [LARGE SCALE GENOMIC DNA]</scope>
    <source>
        <strain evidence="2">HaeL-2018</strain>
    </source>
</reference>
<name>A0A9J6H667_HAELO</name>
<dbReference type="InterPro" id="IPR048365">
    <property type="entry name" value="TNP-like_RNaseH_N"/>
</dbReference>
<gene>
    <name evidence="2" type="ORF">HPB48_023989</name>
</gene>
<evidence type="ECO:0000259" key="1">
    <source>
        <dbReference type="Pfam" id="PF21787"/>
    </source>
</evidence>
<dbReference type="OrthoDB" id="6627680at2759"/>